<dbReference type="InterPro" id="IPR023365">
    <property type="entry name" value="Sortase_dom-sf"/>
</dbReference>
<feature type="transmembrane region" description="Helical" evidence="5">
    <location>
        <begin position="21"/>
        <end position="41"/>
    </location>
</feature>
<dbReference type="RefSeq" id="WP_088592761.1">
    <property type="nucleotide sequence ID" value="NZ_CP022047.2"/>
</dbReference>
<dbReference type="KEGG" id="sscu:CEP64_13690"/>
<dbReference type="AlphaFoldDB" id="A0AAI8DL43"/>
<evidence type="ECO:0000256" key="2">
    <source>
        <dbReference type="ARBA" id="ARBA00022801"/>
    </source>
</evidence>
<dbReference type="Gene3D" id="2.40.260.10">
    <property type="entry name" value="Sortase"/>
    <property type="match status" value="1"/>
</dbReference>
<reference evidence="7" key="1">
    <citation type="submission" date="2017-06" db="EMBL/GenBank/DDBJ databases">
        <title>FDA dAtabase for Regulatory Grade micrObial Sequences (FDA-ARGOS): Supporting development and validation of Infectious Disease Dx tests.</title>
        <authorList>
            <person name="Goldberg B."/>
            <person name="Campos J."/>
            <person name="Tallon L."/>
            <person name="Sadzewicz L."/>
            <person name="Sengamalay N."/>
            <person name="Ott S."/>
            <person name="Godinez A."/>
            <person name="Nagaraj S."/>
            <person name="Vavikolanu K."/>
            <person name="Nadendla S."/>
            <person name="George J."/>
            <person name="Geyer C."/>
            <person name="Sichtig H."/>
        </authorList>
    </citation>
    <scope>NUCLEOTIDE SEQUENCE [LARGE SCALE GENOMIC DNA]</scope>
    <source>
        <strain evidence="7">FDAARGOS_285</strain>
        <plasmid evidence="7">unnamed1</plasmid>
    </source>
</reference>
<keyword evidence="5" id="KW-0472">Membrane</keyword>
<dbReference type="Proteomes" id="UP000197058">
    <property type="component" value="Plasmid unnamed1"/>
</dbReference>
<accession>A0AAI8DL43</accession>
<feature type="active site" description="Proton donor/acceptor" evidence="4">
    <location>
        <position position="166"/>
    </location>
</feature>
<name>A0AAI8DL43_MAMSC</name>
<dbReference type="Pfam" id="PF04203">
    <property type="entry name" value="Sortase"/>
    <property type="match status" value="1"/>
</dbReference>
<dbReference type="InterPro" id="IPR042007">
    <property type="entry name" value="Sortase_A"/>
</dbReference>
<evidence type="ECO:0000256" key="3">
    <source>
        <dbReference type="ARBA" id="ARBA00022807"/>
    </source>
</evidence>
<feature type="active site" description="Acyl-thioester intermediate" evidence="4">
    <location>
        <position position="228"/>
    </location>
</feature>
<dbReference type="SUPFAM" id="SSF63817">
    <property type="entry name" value="Sortase"/>
    <property type="match status" value="1"/>
</dbReference>
<geneLocation type="plasmid" evidence="6 7">
    <name>unnamed1</name>
</geneLocation>
<evidence type="ECO:0000256" key="4">
    <source>
        <dbReference type="PIRSR" id="PIRSR605754-1"/>
    </source>
</evidence>
<keyword evidence="2" id="KW-0378">Hydrolase</keyword>
<evidence type="ECO:0000313" key="7">
    <source>
        <dbReference type="Proteomes" id="UP000197058"/>
    </source>
</evidence>
<organism evidence="6 7">
    <name type="scientific">Mammaliicoccus sciuri</name>
    <name type="common">Staphylococcus sciuri</name>
    <dbReference type="NCBI Taxonomy" id="1296"/>
    <lineage>
        <taxon>Bacteria</taxon>
        <taxon>Bacillati</taxon>
        <taxon>Bacillota</taxon>
        <taxon>Bacilli</taxon>
        <taxon>Bacillales</taxon>
        <taxon>Staphylococcaceae</taxon>
        <taxon>Mammaliicoccus</taxon>
    </lineage>
</organism>
<evidence type="ECO:0000313" key="6">
    <source>
        <dbReference type="EMBL" id="ASE35669.1"/>
    </source>
</evidence>
<keyword evidence="3" id="KW-0788">Thiol protease</keyword>
<keyword evidence="5" id="KW-0812">Transmembrane</keyword>
<dbReference type="GO" id="GO:0008234">
    <property type="term" value="F:cysteine-type peptidase activity"/>
    <property type="evidence" value="ECO:0007669"/>
    <property type="project" value="UniProtKB-KW"/>
</dbReference>
<keyword evidence="1" id="KW-0645">Protease</keyword>
<sequence>MTERQKRKMNYGFNRFLRWGYSLLIGIILIIGLLLVFHQPIIDKVWAPHKLGKQYEQVEKMKSVDYQRNQQVLDKYQYQLENNLLNSDQKDPNITYDFGNVKPIRLMDIKDVSLNTRYVRGQISIPSVNMRLPILEGVSNNNLWLGAGTLKSNQQMGKGNYSLAGHTMPNPELLFTPLHQVSKNSSIYVTDGQYVYTYKTTKTEIVSPQSGNIIQDEMGDKMITLVTCSDLRATNRLIVQGKLIGKEKLRASNQSFFDMTI</sequence>
<evidence type="ECO:0000256" key="1">
    <source>
        <dbReference type="ARBA" id="ARBA00022670"/>
    </source>
</evidence>
<dbReference type="GO" id="GO:0006508">
    <property type="term" value="P:proteolysis"/>
    <property type="evidence" value="ECO:0007669"/>
    <property type="project" value="UniProtKB-KW"/>
</dbReference>
<dbReference type="NCBIfam" id="TIGR01076">
    <property type="entry name" value="sortase_fam"/>
    <property type="match status" value="1"/>
</dbReference>
<dbReference type="InterPro" id="IPR005754">
    <property type="entry name" value="Sortase"/>
</dbReference>
<proteinExistence type="predicted"/>
<keyword evidence="5" id="KW-1133">Transmembrane helix</keyword>
<dbReference type="EMBL" id="CP022047">
    <property type="protein sequence ID" value="ASE35669.1"/>
    <property type="molecule type" value="Genomic_DNA"/>
</dbReference>
<evidence type="ECO:0000256" key="5">
    <source>
        <dbReference type="SAM" id="Phobius"/>
    </source>
</evidence>
<gene>
    <name evidence="6" type="ORF">CEP64_13690</name>
</gene>
<dbReference type="CDD" id="cd06165">
    <property type="entry name" value="Sortase_A"/>
    <property type="match status" value="1"/>
</dbReference>
<protein>
    <submittedName>
        <fullName evidence="6">Class A sortase</fullName>
    </submittedName>
</protein>
<keyword evidence="6" id="KW-0614">Plasmid</keyword>